<evidence type="ECO:0000259" key="4">
    <source>
        <dbReference type="PROSITE" id="PS50110"/>
    </source>
</evidence>
<evidence type="ECO:0000313" key="5">
    <source>
        <dbReference type="EMBL" id="OGY13235.1"/>
    </source>
</evidence>
<dbReference type="EMBL" id="MHCC01000018">
    <property type="protein sequence ID" value="OGY13235.1"/>
    <property type="molecule type" value="Genomic_DNA"/>
</dbReference>
<feature type="domain" description="Response regulatory" evidence="4">
    <location>
        <begin position="4"/>
        <end position="119"/>
    </location>
</feature>
<dbReference type="Proteomes" id="UP000178659">
    <property type="component" value="Unassembled WGS sequence"/>
</dbReference>
<dbReference type="PANTHER" id="PTHR44591">
    <property type="entry name" value="STRESS RESPONSE REGULATOR PROTEIN 1"/>
    <property type="match status" value="1"/>
</dbReference>
<dbReference type="Pfam" id="PF00072">
    <property type="entry name" value="Response_reg"/>
    <property type="match status" value="1"/>
</dbReference>
<organism evidence="5 6">
    <name type="scientific">Candidatus Blackburnbacteria bacterium RIFCSPLOWO2_01_FULL_40_20</name>
    <dbReference type="NCBI Taxonomy" id="1797519"/>
    <lineage>
        <taxon>Bacteria</taxon>
        <taxon>Candidatus Blackburniibacteriota</taxon>
    </lineage>
</organism>
<reference evidence="5 6" key="1">
    <citation type="journal article" date="2016" name="Nat. Commun.">
        <title>Thousands of microbial genomes shed light on interconnected biogeochemical processes in an aquifer system.</title>
        <authorList>
            <person name="Anantharaman K."/>
            <person name="Brown C.T."/>
            <person name="Hug L.A."/>
            <person name="Sharon I."/>
            <person name="Castelle C.J."/>
            <person name="Probst A.J."/>
            <person name="Thomas B.C."/>
            <person name="Singh A."/>
            <person name="Wilkins M.J."/>
            <person name="Karaoz U."/>
            <person name="Brodie E.L."/>
            <person name="Williams K.H."/>
            <person name="Hubbard S.S."/>
            <person name="Banfield J.F."/>
        </authorList>
    </citation>
    <scope>NUCLEOTIDE SEQUENCE [LARGE SCALE GENOMIC DNA]</scope>
</reference>
<gene>
    <name evidence="5" type="ORF">A3A77_01535</name>
</gene>
<evidence type="ECO:0000256" key="3">
    <source>
        <dbReference type="SAM" id="MobiDB-lite"/>
    </source>
</evidence>
<accession>A0A1G1VCY2</accession>
<dbReference type="CDD" id="cd00156">
    <property type="entry name" value="REC"/>
    <property type="match status" value="1"/>
</dbReference>
<dbReference type="AlphaFoldDB" id="A0A1G1VCY2"/>
<dbReference type="Gene3D" id="3.40.50.2300">
    <property type="match status" value="1"/>
</dbReference>
<feature type="region of interest" description="Disordered" evidence="3">
    <location>
        <begin position="130"/>
        <end position="167"/>
    </location>
</feature>
<name>A0A1G1VCY2_9BACT</name>
<feature type="compositionally biased region" description="Low complexity" evidence="3">
    <location>
        <begin position="146"/>
        <end position="155"/>
    </location>
</feature>
<evidence type="ECO:0000256" key="1">
    <source>
        <dbReference type="ARBA" id="ARBA00022553"/>
    </source>
</evidence>
<dbReference type="GO" id="GO:0000160">
    <property type="term" value="P:phosphorelay signal transduction system"/>
    <property type="evidence" value="ECO:0007669"/>
    <property type="project" value="InterPro"/>
</dbReference>
<proteinExistence type="predicted"/>
<feature type="modified residue" description="4-aspartylphosphate" evidence="2">
    <location>
        <position position="52"/>
    </location>
</feature>
<dbReference type="InterPro" id="IPR050595">
    <property type="entry name" value="Bact_response_regulator"/>
</dbReference>
<dbReference type="SUPFAM" id="SSF52172">
    <property type="entry name" value="CheY-like"/>
    <property type="match status" value="1"/>
</dbReference>
<dbReference type="PROSITE" id="PS50110">
    <property type="entry name" value="RESPONSE_REGULATORY"/>
    <property type="match status" value="1"/>
</dbReference>
<protein>
    <recommendedName>
        <fullName evidence="4">Response regulatory domain-containing protein</fullName>
    </recommendedName>
</protein>
<dbReference type="InterPro" id="IPR001789">
    <property type="entry name" value="Sig_transdc_resp-reg_receiver"/>
</dbReference>
<dbReference type="InterPro" id="IPR011006">
    <property type="entry name" value="CheY-like_superfamily"/>
</dbReference>
<evidence type="ECO:0000313" key="6">
    <source>
        <dbReference type="Proteomes" id="UP000178659"/>
    </source>
</evidence>
<feature type="compositionally biased region" description="Polar residues" evidence="3">
    <location>
        <begin position="130"/>
        <end position="141"/>
    </location>
</feature>
<comment type="caution">
    <text evidence="5">The sequence shown here is derived from an EMBL/GenBank/DDBJ whole genome shotgun (WGS) entry which is preliminary data.</text>
</comment>
<dbReference type="SMART" id="SM00448">
    <property type="entry name" value="REC"/>
    <property type="match status" value="1"/>
</dbReference>
<evidence type="ECO:0000256" key="2">
    <source>
        <dbReference type="PROSITE-ProRule" id="PRU00169"/>
    </source>
</evidence>
<dbReference type="PANTHER" id="PTHR44591:SF3">
    <property type="entry name" value="RESPONSE REGULATORY DOMAIN-CONTAINING PROTEIN"/>
    <property type="match status" value="1"/>
</dbReference>
<sequence>MQGKILLIEDEQYARDIYKRQLDLAGFTTDAFPNGKEGLAALANKYDLALIDLMLPDVNGVEILKQIKANESSKNTAVVFLTNLGQDSLIKEGFSLGIVAYLVKSNYTPNQLVQEVQNIMTKVSSSASQNTVPVQAPQTPIASPGSPVAPTLASPTPTPPQGINSTQ</sequence>
<keyword evidence="1 2" id="KW-0597">Phosphoprotein</keyword>